<dbReference type="EMBL" id="KQ243253">
    <property type="protein sequence ID" value="KNC76112.1"/>
    <property type="molecule type" value="Genomic_DNA"/>
</dbReference>
<dbReference type="Proteomes" id="UP000054560">
    <property type="component" value="Unassembled WGS sequence"/>
</dbReference>
<sequence>MRTSPPFALTLRMATVATEMQKTFRVGTLTGNFRLQQQLHICQMANIRPIIRQYEALLKCGTCACGGC</sequence>
<dbReference type="OrthoDB" id="6513042at2759"/>
<organism evidence="1 2">
    <name type="scientific">Sphaeroforma arctica JP610</name>
    <dbReference type="NCBI Taxonomy" id="667725"/>
    <lineage>
        <taxon>Eukaryota</taxon>
        <taxon>Ichthyosporea</taxon>
        <taxon>Ichthyophonida</taxon>
        <taxon>Sphaeroforma</taxon>
    </lineage>
</organism>
<reference evidence="1 2" key="1">
    <citation type="submission" date="2011-02" db="EMBL/GenBank/DDBJ databases">
        <title>The Genome Sequence of Sphaeroforma arctica JP610.</title>
        <authorList>
            <consortium name="The Broad Institute Genome Sequencing Platform"/>
            <person name="Russ C."/>
            <person name="Cuomo C."/>
            <person name="Young S.K."/>
            <person name="Zeng Q."/>
            <person name="Gargeya S."/>
            <person name="Alvarado L."/>
            <person name="Berlin A."/>
            <person name="Chapman S.B."/>
            <person name="Chen Z."/>
            <person name="Freedman E."/>
            <person name="Gellesch M."/>
            <person name="Goldberg J."/>
            <person name="Griggs A."/>
            <person name="Gujja S."/>
            <person name="Heilman E."/>
            <person name="Heiman D."/>
            <person name="Howarth C."/>
            <person name="Mehta T."/>
            <person name="Neiman D."/>
            <person name="Pearson M."/>
            <person name="Roberts A."/>
            <person name="Saif S."/>
            <person name="Shea T."/>
            <person name="Shenoy N."/>
            <person name="Sisk P."/>
            <person name="Stolte C."/>
            <person name="Sykes S."/>
            <person name="White J."/>
            <person name="Yandava C."/>
            <person name="Burger G."/>
            <person name="Gray M.W."/>
            <person name="Holland P.W.H."/>
            <person name="King N."/>
            <person name="Lang F.B.F."/>
            <person name="Roger A.J."/>
            <person name="Ruiz-Trillo I."/>
            <person name="Haas B."/>
            <person name="Nusbaum C."/>
            <person name="Birren B."/>
        </authorList>
    </citation>
    <scope>NUCLEOTIDE SEQUENCE [LARGE SCALE GENOMIC DNA]</scope>
    <source>
        <strain evidence="1 2">JP610</strain>
    </source>
</reference>
<dbReference type="AlphaFoldDB" id="A0A0L0FH68"/>
<gene>
    <name evidence="1" type="ORF">SARC_11378</name>
</gene>
<accession>A0A0L0FH68</accession>
<evidence type="ECO:0000313" key="2">
    <source>
        <dbReference type="Proteomes" id="UP000054560"/>
    </source>
</evidence>
<keyword evidence="2" id="KW-1185">Reference proteome</keyword>
<proteinExistence type="predicted"/>
<evidence type="ECO:0000313" key="1">
    <source>
        <dbReference type="EMBL" id="KNC76112.1"/>
    </source>
</evidence>
<name>A0A0L0FH68_9EUKA</name>
<dbReference type="GeneID" id="25911882"/>
<protein>
    <submittedName>
        <fullName evidence="1">Uncharacterized protein</fullName>
    </submittedName>
</protein>
<dbReference type="RefSeq" id="XP_014150014.1">
    <property type="nucleotide sequence ID" value="XM_014294539.1"/>
</dbReference>